<gene>
    <name evidence="5" type="ORF">dnl_48470</name>
</gene>
<keyword evidence="6" id="KW-1185">Reference proteome</keyword>
<proteinExistence type="predicted"/>
<evidence type="ECO:0000259" key="4">
    <source>
        <dbReference type="Pfam" id="PF01168"/>
    </source>
</evidence>
<organism evidence="5 6">
    <name type="scientific">Desulfonema limicola</name>
    <dbReference type="NCBI Taxonomy" id="45656"/>
    <lineage>
        <taxon>Bacteria</taxon>
        <taxon>Pseudomonadati</taxon>
        <taxon>Thermodesulfobacteriota</taxon>
        <taxon>Desulfobacteria</taxon>
        <taxon>Desulfobacterales</taxon>
        <taxon>Desulfococcaceae</taxon>
        <taxon>Desulfonema</taxon>
    </lineage>
</organism>
<evidence type="ECO:0000256" key="1">
    <source>
        <dbReference type="ARBA" id="ARBA00001933"/>
    </source>
</evidence>
<dbReference type="AlphaFoldDB" id="A0A975BBT2"/>
<keyword evidence="2" id="KW-0663">Pyridoxal phosphate</keyword>
<keyword evidence="3" id="KW-0413">Isomerase</keyword>
<evidence type="ECO:0000256" key="3">
    <source>
        <dbReference type="ARBA" id="ARBA00023235"/>
    </source>
</evidence>
<dbReference type="RefSeq" id="WP_207688400.1">
    <property type="nucleotide sequence ID" value="NZ_CP061799.1"/>
</dbReference>
<dbReference type="GO" id="GO:0005829">
    <property type="term" value="C:cytosol"/>
    <property type="evidence" value="ECO:0007669"/>
    <property type="project" value="TreeGrafter"/>
</dbReference>
<dbReference type="InterPro" id="IPR001608">
    <property type="entry name" value="Ala_racemase_N"/>
</dbReference>
<dbReference type="PANTHER" id="PTHR30511:SF3">
    <property type="entry name" value="LYSINE RACEMASE"/>
    <property type="match status" value="1"/>
</dbReference>
<evidence type="ECO:0000313" key="6">
    <source>
        <dbReference type="Proteomes" id="UP000663720"/>
    </source>
</evidence>
<dbReference type="Proteomes" id="UP000663720">
    <property type="component" value="Chromosome"/>
</dbReference>
<dbReference type="Pfam" id="PF01168">
    <property type="entry name" value="Ala_racemase_N"/>
    <property type="match status" value="1"/>
</dbReference>
<dbReference type="PANTHER" id="PTHR30511">
    <property type="entry name" value="ALANINE RACEMASE"/>
    <property type="match status" value="1"/>
</dbReference>
<dbReference type="GO" id="GO:0030170">
    <property type="term" value="F:pyridoxal phosphate binding"/>
    <property type="evidence" value="ECO:0007669"/>
    <property type="project" value="TreeGrafter"/>
</dbReference>
<dbReference type="InterPro" id="IPR029066">
    <property type="entry name" value="PLP-binding_barrel"/>
</dbReference>
<dbReference type="EMBL" id="CP061799">
    <property type="protein sequence ID" value="QTA82472.1"/>
    <property type="molecule type" value="Genomic_DNA"/>
</dbReference>
<dbReference type="Gene3D" id="3.20.20.10">
    <property type="entry name" value="Alanine racemase"/>
    <property type="match status" value="1"/>
</dbReference>
<dbReference type="KEGG" id="dli:dnl_48470"/>
<accession>A0A975BBT2</accession>
<dbReference type="InterPro" id="IPR000821">
    <property type="entry name" value="Ala_racemase"/>
</dbReference>
<comment type="cofactor">
    <cofactor evidence="1">
        <name>pyridoxal 5'-phosphate</name>
        <dbReference type="ChEBI" id="CHEBI:597326"/>
    </cofactor>
</comment>
<feature type="domain" description="Alanine racemase N-terminal" evidence="4">
    <location>
        <begin position="6"/>
        <end position="217"/>
    </location>
</feature>
<sequence>MARIFVHLDNIVKNLKIAKTMCKECGAELIVVTKCCGSDSVILNHLIENGADMIAESHPGNYKNINDSITKTCLLTRLSALKEKIPCDYLFISELEILKKLSNSPFSKIYQVIIPVEVGDMREGVPPEQMILFMNQAMKIKNINIAGFSANFGCFTELSPDAGRVDSFVRFINHIAETVDFHPKILSIGGSSLWPLLKANKIPEQINQIRIGEAIFLGKDPGLNCPIQELCQDTFILESEIIEIKKKYIKSKNYFKGSPYPDPDHLKQEDIRRQAVIDIGYATAPCTELIPIQSGIKIIGSSQDYMVIDLTDFEKDLSVGHTVKFSMTYKALAKVMTSDNPELEKSYISLKG</sequence>
<evidence type="ECO:0000256" key="2">
    <source>
        <dbReference type="ARBA" id="ARBA00022898"/>
    </source>
</evidence>
<dbReference type="SUPFAM" id="SSF51419">
    <property type="entry name" value="PLP-binding barrel"/>
    <property type="match status" value="1"/>
</dbReference>
<protein>
    <submittedName>
        <fullName evidence="5">Alanine racemase N-terminal domain-containing protein</fullName>
    </submittedName>
</protein>
<dbReference type="GO" id="GO:0008784">
    <property type="term" value="F:alanine racemase activity"/>
    <property type="evidence" value="ECO:0007669"/>
    <property type="project" value="TreeGrafter"/>
</dbReference>
<evidence type="ECO:0000313" key="5">
    <source>
        <dbReference type="EMBL" id="QTA82472.1"/>
    </source>
</evidence>
<reference evidence="5" key="1">
    <citation type="journal article" date="2021" name="Microb. Physiol.">
        <title>Proteogenomic Insights into the Physiology of Marine, Sulfate-Reducing, Filamentous Desulfonema limicola and Desulfonema magnum.</title>
        <authorList>
            <person name="Schnaars V."/>
            <person name="Wohlbrand L."/>
            <person name="Scheve S."/>
            <person name="Hinrichs C."/>
            <person name="Reinhardt R."/>
            <person name="Rabus R."/>
        </authorList>
    </citation>
    <scope>NUCLEOTIDE SEQUENCE</scope>
    <source>
        <strain evidence="5">5ac10</strain>
    </source>
</reference>
<name>A0A975BBT2_9BACT</name>